<keyword evidence="1" id="KW-0812">Transmembrane</keyword>
<keyword evidence="1" id="KW-1133">Transmembrane helix</keyword>
<keyword evidence="1" id="KW-0472">Membrane</keyword>
<dbReference type="AlphaFoldDB" id="A0A1G5WH43"/>
<dbReference type="OrthoDB" id="380912at2157"/>
<name>A0A1G5WH43_9EURY</name>
<dbReference type="Proteomes" id="UP000323439">
    <property type="component" value="Unassembled WGS sequence"/>
</dbReference>
<gene>
    <name evidence="2" type="ORF">SAMN02910315_01382</name>
</gene>
<proteinExistence type="predicted"/>
<evidence type="ECO:0000256" key="1">
    <source>
        <dbReference type="SAM" id="Phobius"/>
    </source>
</evidence>
<evidence type="ECO:0000313" key="3">
    <source>
        <dbReference type="Proteomes" id="UP000323439"/>
    </source>
</evidence>
<organism evidence="2 3">
    <name type="scientific">Methanobrevibacter millerae</name>
    <dbReference type="NCBI Taxonomy" id="230361"/>
    <lineage>
        <taxon>Archaea</taxon>
        <taxon>Methanobacteriati</taxon>
        <taxon>Methanobacteriota</taxon>
        <taxon>Methanomada group</taxon>
        <taxon>Methanobacteria</taxon>
        <taxon>Methanobacteriales</taxon>
        <taxon>Methanobacteriaceae</taxon>
        <taxon>Methanobrevibacter</taxon>
    </lineage>
</organism>
<dbReference type="RefSeq" id="WP_149731931.1">
    <property type="nucleotide sequence ID" value="NZ_FMXB01000010.1"/>
</dbReference>
<reference evidence="2 3" key="1">
    <citation type="submission" date="2016-10" db="EMBL/GenBank/DDBJ databases">
        <authorList>
            <person name="Varghese N."/>
            <person name="Submissions S."/>
        </authorList>
    </citation>
    <scope>NUCLEOTIDE SEQUENCE [LARGE SCALE GENOMIC DNA]</scope>
    <source>
        <strain evidence="2 3">DSM 16643</strain>
    </source>
</reference>
<keyword evidence="3" id="KW-1185">Reference proteome</keyword>
<evidence type="ECO:0000313" key="2">
    <source>
        <dbReference type="EMBL" id="SDA57006.1"/>
    </source>
</evidence>
<accession>A0A1G5WH43</accession>
<dbReference type="EMBL" id="FMXB01000010">
    <property type="protein sequence ID" value="SDA57006.1"/>
    <property type="molecule type" value="Genomic_DNA"/>
</dbReference>
<feature type="transmembrane region" description="Helical" evidence="1">
    <location>
        <begin position="12"/>
        <end position="35"/>
    </location>
</feature>
<sequence>MCIDLLNNPTVIGAIIGAIVGAIASAAFAIATSLYKFNKRKKGAKSLIKSETNHIIDALEKFKDKYLKNEIKLDDVDKSINELFNFYNMMHNFPIWTDRNWINLINFIPSIFNEEEINKINQFYAKCEEMSDAANALADKEPFNELSIEGQPTRKIPMPLKDINSHRNMFRKDLNELIKMGNEVKLIFD</sequence>
<protein>
    <submittedName>
        <fullName evidence="2">Uncharacterized protein</fullName>
    </submittedName>
</protein>